<dbReference type="GO" id="GO:0005886">
    <property type="term" value="C:plasma membrane"/>
    <property type="evidence" value="ECO:0007669"/>
    <property type="project" value="TreeGrafter"/>
</dbReference>
<feature type="region of interest" description="Disordered" evidence="5">
    <location>
        <begin position="130"/>
        <end position="156"/>
    </location>
</feature>
<dbReference type="GO" id="GO:0042597">
    <property type="term" value="C:periplasmic space"/>
    <property type="evidence" value="ECO:0007669"/>
    <property type="project" value="InterPro"/>
</dbReference>
<evidence type="ECO:0000256" key="7">
    <source>
        <dbReference type="SAM" id="SignalP"/>
    </source>
</evidence>
<evidence type="ECO:0000313" key="9">
    <source>
        <dbReference type="EMBL" id="MFO7192452.1"/>
    </source>
</evidence>
<evidence type="ECO:0000313" key="11">
    <source>
        <dbReference type="Proteomes" id="UP000249324"/>
    </source>
</evidence>
<dbReference type="STRING" id="1111738.GCA_000427905_00882"/>
<name>A0A2W4IWK1_9PSEU</name>
<dbReference type="Proteomes" id="UP000249324">
    <property type="component" value="Unassembled WGS sequence"/>
</dbReference>
<reference evidence="9" key="4">
    <citation type="submission" date="2023-08" db="EMBL/GenBank/DDBJ databases">
        <authorList>
            <person name="Guima S.E.S."/>
            <person name="Martins L.F."/>
            <person name="Silva A.M."/>
            <person name="Setubal J.C."/>
        </authorList>
    </citation>
    <scope>NUCLEOTIDE SEQUENCE</scope>
    <source>
        <strain evidence="9">ZC4RG45</strain>
    </source>
</reference>
<dbReference type="InterPro" id="IPR014756">
    <property type="entry name" value="Ig_E-set"/>
</dbReference>
<evidence type="ECO:0000256" key="4">
    <source>
        <dbReference type="ARBA" id="ARBA00023008"/>
    </source>
</evidence>
<gene>
    <name evidence="9" type="ORF">DIU77_009455</name>
    <name evidence="10" type="ORF">DIU77_17090</name>
</gene>
<reference evidence="10" key="1">
    <citation type="submission" date="2018-05" db="EMBL/GenBank/DDBJ databases">
        <authorList>
            <person name="Lanie J.A."/>
            <person name="Ng W.-L."/>
            <person name="Kazmierczak K.M."/>
            <person name="Andrzejewski T.M."/>
            <person name="Davidsen T.M."/>
            <person name="Wayne K.J."/>
            <person name="Tettelin H."/>
            <person name="Glass J.I."/>
            <person name="Rusch D."/>
            <person name="Podicherti R."/>
            <person name="Tsui H.-C.T."/>
            <person name="Winkler M.E."/>
        </authorList>
    </citation>
    <scope>NUCLEOTIDE SEQUENCE</scope>
    <source>
        <strain evidence="10">ZC4RG45</strain>
    </source>
</reference>
<reference evidence="9" key="2">
    <citation type="submission" date="2018-05" db="EMBL/GenBank/DDBJ databases">
        <authorList>
            <person name="Moura L."/>
            <person name="Setubal J.C."/>
        </authorList>
    </citation>
    <scope>NUCLEOTIDE SEQUENCE</scope>
    <source>
        <strain evidence="9">ZC4RG45</strain>
    </source>
</reference>
<dbReference type="EMBL" id="QGUI02000100">
    <property type="protein sequence ID" value="MFO7192452.1"/>
    <property type="molecule type" value="Genomic_DNA"/>
</dbReference>
<dbReference type="GO" id="GO:0030313">
    <property type="term" value="C:cell envelope"/>
    <property type="evidence" value="ECO:0007669"/>
    <property type="project" value="UniProtKB-SubCell"/>
</dbReference>
<comment type="caution">
    <text evidence="10">The sequence shown here is derived from an EMBL/GenBank/DDBJ whole genome shotgun (WGS) entry which is preliminary data.</text>
</comment>
<dbReference type="SUPFAM" id="SSF81296">
    <property type="entry name" value="E set domains"/>
    <property type="match status" value="1"/>
</dbReference>
<dbReference type="InterPro" id="IPR007348">
    <property type="entry name" value="CopC_dom"/>
</dbReference>
<evidence type="ECO:0000256" key="5">
    <source>
        <dbReference type="SAM" id="MobiDB-lite"/>
    </source>
</evidence>
<keyword evidence="6" id="KW-0812">Transmembrane</keyword>
<dbReference type="PANTHER" id="PTHR34820">
    <property type="entry name" value="INNER MEMBRANE PROTEIN YEBZ"/>
    <property type="match status" value="1"/>
</dbReference>
<feature type="chain" id="PRO_5015963248" evidence="7">
    <location>
        <begin position="32"/>
        <end position="190"/>
    </location>
</feature>
<dbReference type="AlphaFoldDB" id="A0A2W4IWK1"/>
<feature type="signal peptide" evidence="7">
    <location>
        <begin position="1"/>
        <end position="31"/>
    </location>
</feature>
<dbReference type="GO" id="GO:0006825">
    <property type="term" value="P:copper ion transport"/>
    <property type="evidence" value="ECO:0007669"/>
    <property type="project" value="InterPro"/>
</dbReference>
<dbReference type="InterPro" id="IPR032694">
    <property type="entry name" value="CopC/D"/>
</dbReference>
<evidence type="ECO:0000313" key="10">
    <source>
        <dbReference type="EMBL" id="PZM91152.1"/>
    </source>
</evidence>
<dbReference type="GO" id="GO:0005507">
    <property type="term" value="F:copper ion binding"/>
    <property type="evidence" value="ECO:0007669"/>
    <property type="project" value="InterPro"/>
</dbReference>
<organism evidence="10">
    <name type="scientific">Thermocrispum agreste</name>
    <dbReference type="NCBI Taxonomy" id="37925"/>
    <lineage>
        <taxon>Bacteria</taxon>
        <taxon>Bacillati</taxon>
        <taxon>Actinomycetota</taxon>
        <taxon>Actinomycetes</taxon>
        <taxon>Pseudonocardiales</taxon>
        <taxon>Pseudonocardiaceae</taxon>
        <taxon>Thermocrispum</taxon>
    </lineage>
</organism>
<dbReference type="InterPro" id="IPR014755">
    <property type="entry name" value="Cu-Rt/internalin_Ig-like"/>
</dbReference>
<comment type="subcellular location">
    <subcellularLocation>
        <location evidence="1">Cell envelope</location>
    </subcellularLocation>
</comment>
<dbReference type="Pfam" id="PF04234">
    <property type="entry name" value="CopC"/>
    <property type="match status" value="1"/>
</dbReference>
<evidence type="ECO:0000259" key="8">
    <source>
        <dbReference type="Pfam" id="PF04234"/>
    </source>
</evidence>
<feature type="transmembrane region" description="Helical" evidence="6">
    <location>
        <begin position="164"/>
        <end position="185"/>
    </location>
</feature>
<evidence type="ECO:0000256" key="1">
    <source>
        <dbReference type="ARBA" id="ARBA00004196"/>
    </source>
</evidence>
<keyword evidence="3 7" id="KW-0732">Signal</keyword>
<sequence>MTRVIGRGIAAVLTAVLAALLSGVLAQPAWAHNVLVSSSPEKGAQLDQAPSEITLTFNATVQQGPGNQIVVTGPDGKQYVDPNAQVAINGPEVSVPLSGLGPAGEYTIGYRILSADGHVVQNKLSFTLTKDDPANAGRPGAGDEAQSSGAADTQAEEPDEGLPLWVWIGGAIVLVAVGLVVALRLGRSES</sequence>
<keyword evidence="6" id="KW-0472">Membrane</keyword>
<accession>A0A2W4IWK1</accession>
<evidence type="ECO:0000256" key="2">
    <source>
        <dbReference type="ARBA" id="ARBA00022723"/>
    </source>
</evidence>
<evidence type="ECO:0000256" key="6">
    <source>
        <dbReference type="SAM" id="Phobius"/>
    </source>
</evidence>
<dbReference type="EMBL" id="QGUI01000789">
    <property type="protein sequence ID" value="PZM91152.1"/>
    <property type="molecule type" value="Genomic_DNA"/>
</dbReference>
<dbReference type="PANTHER" id="PTHR34820:SF4">
    <property type="entry name" value="INNER MEMBRANE PROTEIN YEBZ"/>
    <property type="match status" value="1"/>
</dbReference>
<evidence type="ECO:0000256" key="3">
    <source>
        <dbReference type="ARBA" id="ARBA00022729"/>
    </source>
</evidence>
<proteinExistence type="predicted"/>
<feature type="domain" description="CopC" evidence="8">
    <location>
        <begin position="32"/>
        <end position="128"/>
    </location>
</feature>
<keyword evidence="6" id="KW-1133">Transmembrane helix</keyword>
<keyword evidence="2" id="KW-0479">Metal-binding</keyword>
<protein>
    <submittedName>
        <fullName evidence="10">Copper resistance protein CopC</fullName>
    </submittedName>
</protein>
<dbReference type="Gene3D" id="2.60.40.1220">
    <property type="match status" value="1"/>
</dbReference>
<dbReference type="GO" id="GO:0046688">
    <property type="term" value="P:response to copper ion"/>
    <property type="evidence" value="ECO:0007669"/>
    <property type="project" value="InterPro"/>
</dbReference>
<keyword evidence="4" id="KW-0186">Copper</keyword>
<reference evidence="9 11" key="3">
    <citation type="journal article" date="2021" name="BMC Genomics">
        <title>Genome-resolved metagenome and metatranscriptome analyses of thermophilic composting reveal key bacterial players and their metabolic interactions.</title>
        <authorList>
            <person name="Braga L.P.P."/>
            <person name="Pereira R.V."/>
            <person name="Martins L.F."/>
            <person name="Moura L.M.S."/>
            <person name="Sanchez F.B."/>
            <person name="Patane J.S.L."/>
            <person name="da Silva A.M."/>
            <person name="Setubal J.C."/>
        </authorList>
    </citation>
    <scope>NUCLEOTIDE SEQUENCE [LARGE SCALE GENOMIC DNA]</scope>
    <source>
        <strain evidence="9">ZC4RG45</strain>
    </source>
</reference>